<keyword evidence="1" id="KW-0812">Transmembrane</keyword>
<evidence type="ECO:0000313" key="4">
    <source>
        <dbReference type="Proteomes" id="UP001500603"/>
    </source>
</evidence>
<evidence type="ECO:0000313" key="3">
    <source>
        <dbReference type="EMBL" id="GAA5060137.1"/>
    </source>
</evidence>
<feature type="domain" description="DUF6286" evidence="2">
    <location>
        <begin position="68"/>
        <end position="170"/>
    </location>
</feature>
<evidence type="ECO:0000256" key="1">
    <source>
        <dbReference type="SAM" id="Phobius"/>
    </source>
</evidence>
<evidence type="ECO:0000259" key="2">
    <source>
        <dbReference type="Pfam" id="PF19803"/>
    </source>
</evidence>
<name>A0ABP9KJL7_9NOCA</name>
<organism evidence="3 4">
    <name type="scientific">Nocardia callitridis</name>
    <dbReference type="NCBI Taxonomy" id="648753"/>
    <lineage>
        <taxon>Bacteria</taxon>
        <taxon>Bacillati</taxon>
        <taxon>Actinomycetota</taxon>
        <taxon>Actinomycetes</taxon>
        <taxon>Mycobacteriales</taxon>
        <taxon>Nocardiaceae</taxon>
        <taxon>Nocardia</taxon>
    </lineage>
</organism>
<dbReference type="Proteomes" id="UP001500603">
    <property type="component" value="Unassembled WGS sequence"/>
</dbReference>
<reference evidence="4" key="1">
    <citation type="journal article" date="2019" name="Int. J. Syst. Evol. Microbiol.">
        <title>The Global Catalogue of Microorganisms (GCM) 10K type strain sequencing project: providing services to taxonomists for standard genome sequencing and annotation.</title>
        <authorList>
            <consortium name="The Broad Institute Genomics Platform"/>
            <consortium name="The Broad Institute Genome Sequencing Center for Infectious Disease"/>
            <person name="Wu L."/>
            <person name="Ma J."/>
        </authorList>
    </citation>
    <scope>NUCLEOTIDE SEQUENCE [LARGE SCALE GENOMIC DNA]</scope>
    <source>
        <strain evidence="4">JCM 18298</strain>
    </source>
</reference>
<dbReference type="InterPro" id="IPR046253">
    <property type="entry name" value="DUF6286"/>
</dbReference>
<dbReference type="RefSeq" id="WP_345497199.1">
    <property type="nucleotide sequence ID" value="NZ_BAABJM010000004.1"/>
</dbReference>
<dbReference type="Pfam" id="PF19803">
    <property type="entry name" value="DUF6286"/>
    <property type="match status" value="1"/>
</dbReference>
<gene>
    <name evidence="3" type="ORF">GCM10023318_41240</name>
</gene>
<keyword evidence="1" id="KW-0472">Membrane</keyword>
<dbReference type="EMBL" id="BAABJM010000004">
    <property type="protein sequence ID" value="GAA5060137.1"/>
    <property type="molecule type" value="Genomic_DNA"/>
</dbReference>
<comment type="caution">
    <text evidence="3">The sequence shown here is derived from an EMBL/GenBank/DDBJ whole genome shotgun (WGS) entry which is preliminary data.</text>
</comment>
<keyword evidence="4" id="KW-1185">Reference proteome</keyword>
<proteinExistence type="predicted"/>
<protein>
    <recommendedName>
        <fullName evidence="2">DUF6286 domain-containing protein</fullName>
    </recommendedName>
</protein>
<sequence length="179" mass="19142">MIRRPRRVVLATLVAVVLLALSVAVAVSLIQRLVGAGQFLSYDTVAGWLHGATWNQTVVLVVGAIAAAVGLVLLLVALWPGKPVVLALAPEGEVSAGVSRQGLRTALRSTAHQVDGIESARIRLRRKSIKVFARSDRTDYDGLADVVCDTLTQRVQQIGPPSIRRVRAKLSGPKTGELR</sequence>
<accession>A0ABP9KJL7</accession>
<keyword evidence="1" id="KW-1133">Transmembrane helix</keyword>
<feature type="transmembrane region" description="Helical" evidence="1">
    <location>
        <begin position="58"/>
        <end position="79"/>
    </location>
</feature>